<dbReference type="EMBL" id="SNXE01000010">
    <property type="protein sequence ID" value="TDP05654.1"/>
    <property type="molecule type" value="Genomic_DNA"/>
</dbReference>
<dbReference type="SUPFAM" id="SSF53850">
    <property type="entry name" value="Periplasmic binding protein-like II"/>
    <property type="match status" value="1"/>
</dbReference>
<protein>
    <submittedName>
        <fullName evidence="6">DNA-binding transcriptional LysR family regulator</fullName>
    </submittedName>
</protein>
<dbReference type="GO" id="GO:0000976">
    <property type="term" value="F:transcription cis-regulatory region binding"/>
    <property type="evidence" value="ECO:0007669"/>
    <property type="project" value="TreeGrafter"/>
</dbReference>
<dbReference type="RefSeq" id="WP_133605188.1">
    <property type="nucleotide sequence ID" value="NZ_JAUFPJ010000011.1"/>
</dbReference>
<evidence type="ECO:0000313" key="7">
    <source>
        <dbReference type="Proteomes" id="UP000295357"/>
    </source>
</evidence>
<feature type="domain" description="HTH lysR-type" evidence="5">
    <location>
        <begin position="12"/>
        <end position="69"/>
    </location>
</feature>
<organism evidence="6 7">
    <name type="scientific">Roseateles asaccharophilus</name>
    <dbReference type="NCBI Taxonomy" id="582607"/>
    <lineage>
        <taxon>Bacteria</taxon>
        <taxon>Pseudomonadati</taxon>
        <taxon>Pseudomonadota</taxon>
        <taxon>Betaproteobacteria</taxon>
        <taxon>Burkholderiales</taxon>
        <taxon>Sphaerotilaceae</taxon>
        <taxon>Roseateles</taxon>
    </lineage>
</organism>
<dbReference type="PANTHER" id="PTHR30126">
    <property type="entry name" value="HTH-TYPE TRANSCRIPTIONAL REGULATOR"/>
    <property type="match status" value="1"/>
</dbReference>
<dbReference type="PANTHER" id="PTHR30126:SF5">
    <property type="entry name" value="HTH-TYPE TRANSCRIPTIONAL ACTIVATOR CMPR"/>
    <property type="match status" value="1"/>
</dbReference>
<sequence>MAIRKRLHTRQTTFRQLEVFRAVAERLSVTEAAHALHLAQPTVSTQLARLAQALDVQLFEQIGKQLYLTDVGEELLATSRELFDVLDRLEMRLAQRAGLSVGRLRLGVVTTAKYLVPGLLGPFCQAHPQVEVEFQVGNRAEIRRRLQDNLDDLYVFSHPPRELDIELTLLTENPLVVIAPREHPLASRRRIPWKALAGERWLMREPGSGTRHAIERFCETQGLSLDKSITIASNEAIKESVAAGLGLAILSRLALTHMAPGNLVELPVEGFPIANSWYLVVPRGKQLSPIAAAFKQHMLSQLGPQV</sequence>
<name>A0A4R6MY15_9BURK</name>
<gene>
    <name evidence="6" type="ORF">DFR39_11080</name>
</gene>
<dbReference type="InterPro" id="IPR036390">
    <property type="entry name" value="WH_DNA-bd_sf"/>
</dbReference>
<evidence type="ECO:0000256" key="4">
    <source>
        <dbReference type="ARBA" id="ARBA00023163"/>
    </source>
</evidence>
<comment type="similarity">
    <text evidence="1">Belongs to the LysR transcriptional regulatory family.</text>
</comment>
<dbReference type="Gene3D" id="1.10.10.10">
    <property type="entry name" value="Winged helix-like DNA-binding domain superfamily/Winged helix DNA-binding domain"/>
    <property type="match status" value="1"/>
</dbReference>
<dbReference type="CDD" id="cd08419">
    <property type="entry name" value="PBP2_CbbR_RubisCO_like"/>
    <property type="match status" value="1"/>
</dbReference>
<dbReference type="InterPro" id="IPR000847">
    <property type="entry name" value="LysR_HTH_N"/>
</dbReference>
<evidence type="ECO:0000256" key="2">
    <source>
        <dbReference type="ARBA" id="ARBA00023015"/>
    </source>
</evidence>
<dbReference type="Proteomes" id="UP000295357">
    <property type="component" value="Unassembled WGS sequence"/>
</dbReference>
<dbReference type="SUPFAM" id="SSF46785">
    <property type="entry name" value="Winged helix' DNA-binding domain"/>
    <property type="match status" value="1"/>
</dbReference>
<keyword evidence="3 6" id="KW-0238">DNA-binding</keyword>
<proteinExistence type="inferred from homology"/>
<comment type="caution">
    <text evidence="6">The sequence shown here is derived from an EMBL/GenBank/DDBJ whole genome shotgun (WGS) entry which is preliminary data.</text>
</comment>
<evidence type="ECO:0000259" key="5">
    <source>
        <dbReference type="PROSITE" id="PS50931"/>
    </source>
</evidence>
<dbReference type="PROSITE" id="PS50931">
    <property type="entry name" value="HTH_LYSR"/>
    <property type="match status" value="1"/>
</dbReference>
<accession>A0A4R6MY15</accession>
<reference evidence="6 7" key="1">
    <citation type="submission" date="2019-03" db="EMBL/GenBank/DDBJ databases">
        <title>Genomic Encyclopedia of Type Strains, Phase IV (KMG-IV): sequencing the most valuable type-strain genomes for metagenomic binning, comparative biology and taxonomic classification.</title>
        <authorList>
            <person name="Goeker M."/>
        </authorList>
    </citation>
    <scope>NUCLEOTIDE SEQUENCE [LARGE SCALE GENOMIC DNA]</scope>
    <source>
        <strain evidence="6 7">DSM 25082</strain>
    </source>
</reference>
<dbReference type="OrthoDB" id="9785745at2"/>
<dbReference type="InterPro" id="IPR005119">
    <property type="entry name" value="LysR_subst-bd"/>
</dbReference>
<dbReference type="Pfam" id="PF00126">
    <property type="entry name" value="HTH_1"/>
    <property type="match status" value="1"/>
</dbReference>
<keyword evidence="4" id="KW-0804">Transcription</keyword>
<dbReference type="PRINTS" id="PR00039">
    <property type="entry name" value="HTHLYSR"/>
</dbReference>
<dbReference type="Pfam" id="PF03466">
    <property type="entry name" value="LysR_substrate"/>
    <property type="match status" value="1"/>
</dbReference>
<evidence type="ECO:0000313" key="6">
    <source>
        <dbReference type="EMBL" id="TDP05654.1"/>
    </source>
</evidence>
<dbReference type="Gene3D" id="3.40.190.290">
    <property type="match status" value="1"/>
</dbReference>
<evidence type="ECO:0000256" key="1">
    <source>
        <dbReference type="ARBA" id="ARBA00009437"/>
    </source>
</evidence>
<dbReference type="AlphaFoldDB" id="A0A4R6MY15"/>
<evidence type="ECO:0000256" key="3">
    <source>
        <dbReference type="ARBA" id="ARBA00023125"/>
    </source>
</evidence>
<dbReference type="InterPro" id="IPR036388">
    <property type="entry name" value="WH-like_DNA-bd_sf"/>
</dbReference>
<keyword evidence="2" id="KW-0805">Transcription regulation</keyword>
<keyword evidence="7" id="KW-1185">Reference proteome</keyword>
<dbReference type="GO" id="GO:0003700">
    <property type="term" value="F:DNA-binding transcription factor activity"/>
    <property type="evidence" value="ECO:0007669"/>
    <property type="project" value="InterPro"/>
</dbReference>